<organism evidence="1 2">
    <name type="scientific">Xanthomonas phage FMYAK-P1</name>
    <dbReference type="NCBI Taxonomy" id="2886031"/>
    <lineage>
        <taxon>Viruses</taxon>
        <taxon>Duplodnaviria</taxon>
        <taxon>Heunggongvirae</taxon>
        <taxon>Uroviricota</taxon>
        <taxon>Caudoviricetes</taxon>
        <taxon>Mesyanzhinovviridae</taxon>
        <taxon>Bradleyvirinae</taxon>
        <taxon>Bosavirus</taxon>
        <taxon>Bosavirus FMYAK</taxon>
    </lineage>
</organism>
<dbReference type="GeneID" id="79586214"/>
<keyword evidence="2" id="KW-1185">Reference proteome</keyword>
<protein>
    <submittedName>
        <fullName evidence="1">Virion structural protein</fullName>
    </submittedName>
</protein>
<dbReference type="EMBL" id="OK275492">
    <property type="protein sequence ID" value="UGL62746.1"/>
    <property type="molecule type" value="Genomic_DNA"/>
</dbReference>
<accession>A0AAE8YLJ4</accession>
<dbReference type="Proteomes" id="UP000828647">
    <property type="component" value="Segment"/>
</dbReference>
<reference evidence="1 2" key="1">
    <citation type="submission" date="2021-09" db="EMBL/GenBank/DDBJ databases">
        <authorList>
            <person name="Bringhurst R.M."/>
        </authorList>
    </citation>
    <scope>NUCLEOTIDE SEQUENCE [LARGE SCALE GENOMIC DNA]</scope>
</reference>
<dbReference type="KEGG" id="vg:79586214"/>
<evidence type="ECO:0000313" key="1">
    <source>
        <dbReference type="EMBL" id="UGL62746.1"/>
    </source>
</evidence>
<evidence type="ECO:0000313" key="2">
    <source>
        <dbReference type="Proteomes" id="UP000828647"/>
    </source>
</evidence>
<sequence length="329" mass="35800">MAYETGAATSVADLLDKLRLFCIAAGWTVNRWDGVGQTARLNLQKNGLFVGLCSHQGTSALNDNLNGYTQSSSNSYSCLALSMADGYDGADTGRGAFRQPGAPSYNGYTRGCMISEMTAAVPAYHFFSYSDSDDIFAVVEYRTGRFQMLGFGSLSKFSSAALGGAWFGGTSTAPNWAYYEQSGYGPDSSQQNELIPFRMGYQRGSDSASFVRCNVDSNNGWAASRYTADTSTYGPLAAIGQSYYDEGLRQYTPSALGWQTALLRQTVYIGRGNQFASPYGEIAHMRRLEMTNYVPGDEFTLGSDTWKVFPYYQKGGATGQRGYAILKEA</sequence>
<name>A0AAE8YLJ4_9CAUD</name>
<dbReference type="RefSeq" id="YP_010738833.1">
    <property type="nucleotide sequence ID" value="NC_073032.1"/>
</dbReference>
<proteinExistence type="predicted"/>